<reference evidence="2 3" key="1">
    <citation type="journal article" date="2022" name="Nat. Ecol. Evol.">
        <title>A masculinizing supergene underlies an exaggerated male reproductive morph in a spider.</title>
        <authorList>
            <person name="Hendrickx F."/>
            <person name="De Corte Z."/>
            <person name="Sonet G."/>
            <person name="Van Belleghem S.M."/>
            <person name="Kostlbacher S."/>
            <person name="Vangestel C."/>
        </authorList>
    </citation>
    <scope>NUCLEOTIDE SEQUENCE [LARGE SCALE GENOMIC DNA]</scope>
    <source>
        <strain evidence="2">W744_W776</strain>
    </source>
</reference>
<gene>
    <name evidence="2" type="ORF">JTE90_007607</name>
</gene>
<feature type="region of interest" description="Disordered" evidence="1">
    <location>
        <begin position="2951"/>
        <end position="2972"/>
    </location>
</feature>
<feature type="compositionally biased region" description="Basic residues" evidence="1">
    <location>
        <begin position="2711"/>
        <end position="2727"/>
    </location>
</feature>
<dbReference type="SUPFAM" id="SSF51120">
    <property type="entry name" value="beta-Roll"/>
    <property type="match status" value="1"/>
</dbReference>
<feature type="region of interest" description="Disordered" evidence="1">
    <location>
        <begin position="1461"/>
        <end position="1485"/>
    </location>
</feature>
<dbReference type="EMBL" id="JAFNEN010002958">
    <property type="protein sequence ID" value="KAG8172221.1"/>
    <property type="molecule type" value="Genomic_DNA"/>
</dbReference>
<feature type="region of interest" description="Disordered" evidence="1">
    <location>
        <begin position="2706"/>
        <end position="2727"/>
    </location>
</feature>
<evidence type="ECO:0000313" key="3">
    <source>
        <dbReference type="Proteomes" id="UP000827092"/>
    </source>
</evidence>
<comment type="caution">
    <text evidence="2">The sequence shown here is derived from an EMBL/GenBank/DDBJ whole genome shotgun (WGS) entry which is preliminary data.</text>
</comment>
<dbReference type="InterPro" id="IPR011049">
    <property type="entry name" value="Serralysin-like_metalloprot_C"/>
</dbReference>
<proteinExistence type="predicted"/>
<name>A0AAV6TKJ6_9ARAC</name>
<feature type="compositionally biased region" description="Basic and acidic residues" evidence="1">
    <location>
        <begin position="2958"/>
        <end position="2967"/>
    </location>
</feature>
<accession>A0AAV6TKJ6</accession>
<protein>
    <submittedName>
        <fullName evidence="2">Uncharacterized protein</fullName>
    </submittedName>
</protein>
<feature type="compositionally biased region" description="Basic and acidic residues" evidence="1">
    <location>
        <begin position="1474"/>
        <end position="1483"/>
    </location>
</feature>
<evidence type="ECO:0000313" key="2">
    <source>
        <dbReference type="EMBL" id="KAG8172221.1"/>
    </source>
</evidence>
<evidence type="ECO:0000256" key="1">
    <source>
        <dbReference type="SAM" id="MobiDB-lite"/>
    </source>
</evidence>
<keyword evidence="3" id="KW-1185">Reference proteome</keyword>
<sequence>MLSVEDIAVVKIAIEICNNPELKREILCAPGSDYDINKGSYEYGSKKQWNEIVEKKATVILENLGIAKQLQEKVMGIVFSVGIRMLTWAEYHEGTLGFSREYSVNFLNSSFFTQRGIIDNKKAAEELIKDGGLSIKQKYKLACLYCLTDHIPALYRQITKEEFYDTERPQRIRQSELVKFWSYHLMGEIDKLKGEKTLDQYRLEKAVESGSKAAVEYCLEKTNLRRKKDAIVDAAVEAVKCRVKAGPYTEKDWVVFRNQRYKDSEESWVPSDYYVDILSFLLSKMGEDQQIEFLKKDIRGVDYKRESFGDKKRSRVLEYFLNWPYQDYFMKTAGLMLEFLPERDYAVLLLRICDKIESKEEHLKYGEGKSYDYRGLLREFWCQSPERYKRYVFSNQEVAYKTDRVVRVKAGVGLLIELLTLKNFTYEDRENIKLILASATGKEKENILSSEEWRKVCIGQMKEEKWETLNGFVLNCSLSKEEEDKFKRGLSFTKEAKRICIDFIKNDKWNTAESFIKWSSLPEGEINKLKKEMIYSEDGRDACVDLISPDKKVKAVDQFIRWCFPSEEEVKAFRKELVLSYEGICKCVDLVTGDQLELVDEFINLGLSSEEEVRELKKNVAYSRGGSSVCKELISDSKREEVYDDRGYDVISTRIRFKGGKWEEVEKFLTWCFSSEEEISDFKKNVLLKESGKEIHFKLIKSNQWKEAETFFAWLGLSAEEIKELKKETLFNYGAASEMFSELMYSKEGDERFVDYGSKQEAIELLLRWYLTDKETVLEFNDHFKQWYNSEEITQEERDVLKNFDLMIEQRLKDLDKEQKGVKRKSETFSPNKRLCNLKLEDRGAEYAFRIEEDGKTKLVFRTIAAVKKIQGEQHLTIDELKEALGSLDLTQEELSDCEVKGEIVHIKDGEVNLKTLEVIGKGELNSEILREVIRDHGPLPKFDPGKAKFKKVKDGIIEKGNLNNALEQFSKKSLEVGPGELSPSSKGAEAFFENLAQVYKAEMVLESDNEDVADRKLRLSNYEAPMHGFVYGALAMNFRYEYALRIRPEQAAGKGFVDLVVGSNGREFRVELKGHENTAQKAKDQSEKEGYNKAPIIFSFGEKEKAKSVTMVFANLCLDPSSGGLLVEESEVLSKPEGLIELFREHDGESLKEKLKEKLNYLYYSISDSNGGGENTNYLSRLILGESLTDDTLEKRVFIYEGNHIKPGSAEHDTRSGKAPEDVTIPMNKVISTFVLKVKGDKYVILNIIEGEDFRIEKSIPLNGIGIDHSKCKQVNVIVNPEANGGFEVESDLGKSYYQGIEIGGVTNFENKYKGEFKTIEYVSLQDITDITQVRGFQEALFPLRKLITLENHFQAILQGLLSAQKGVEVWAEPNYSSRGKPDLMVSYDGKTGVVEVKLASTERDIERKRKEGETQLEARGDGLEVYTKEEKVEAAVLVVCSSAEDKDKFITHFRGEDLSVGHSSRGSSDGEPPPKKHCSGERRKRSIGMTCVDSLDEESLEEQQRKEELVKELFDTDEIKKRIENIELYDQLFKVSDEISKEVTINEDTRKALMEKIKDIDLNSIDPEIKEIVGEIKRNLIKGITNEGLKTILGEFGIAERIVRVAEGEGLYRTAFLTKENRFQEQINRITSNPEAMNHLGRISKISGWTTQGMMYKNLIGDILSGDLEGVAINLGFIAGSPLLSKMAEAASVGGLKLVSEGKVFLGRTLGMASPFLARTASAFVVYDLVNQIKKLKAGDKDALVVVIGDSIYLSVDVVEIVFTICLSISGDWYEVAEVLEGVSSVTGPIGAAIGVIVFVGTDIYLAIRTVEKEDKIIHLTGWERFKEGGRAFFHIPPEQYIEELIEEKEVNNQLVKSAIELLKNNTNIQRYVFPTGKSIVDSCRTIEQRRELCGEGGRINGTCTMGTGIYESYKREECDTKIQLNLESSVNFNGKIDIFPSRVSPDNPEEGELFCLQPNTANRCDSIIVFGESLSDCQLSNAYRCDSAIGVSYTKDRTGNYTLIALGKGGDEATGFQDSPNIFLVEEGGKRFFGGNKDDMFVLRGSKVTGVLHGGVGSNTIDLGGFALESESLLVDLFRIGDLNWENINNILGREGRKDVINCSSDIKYIDGRGGKDKNAQDIVYVGPNAYSHNDEVKIAIKPYTTIDNFYSQGKFTYIIHQGKGGASINLDRSPGKHSFLFNYTVQNIKAISFSGMTAEFTFLSSSNLNKISIFSKSAEVHYALRDGTEIRVDNKGNSYALQNTDKPIDEIIRDYPAIANRLNMTIAVQSHNESIIIGNGKHEVLYNDPKYNSHLIGNGGENIYVIAPAQKEINIYDVDEESSIDTVDLRDVVKGIRGVLSTKDNSLAVSQDEDDLLIELELTQLEAKILRDSLVKVPVVRLKNGTQWYQKLHVILNNAPMQLERTDNHWKVTPIPLTFNDNTKIAAITAKDIEGRHRLIVDKQVGEYIFSRLRDDLMIVSDPNLGEGNAFIMLLSDFYQEPKMEILSIEFKDTIILLQEKTKEINEAVVFCPRILQINEKFSVNSSDMLSHYDCLKFNSDKILLSRLNNSLLLLSDKGTVLISDYVYGKWNLPIELNNSIIKPGEFRERADNPSSFKYYQPDEEGLQIYHNQPNNKNDIGLIDFKDKSILDFEVKVVKNSLVLLHRNNAIVKVENWNNYPPARKMAFAFNDTVLYNAKCIVSNCNRKDIVEEFKKEKAKLVEESTRRHRRHHIRHEHNHRGHRNHRLPIKEVTSSAARSSSWINVFANTIVDAVKGVSRFISSPFKPAIDMQPSKAMTTQSIDTNGTLLLLDVFIRKITGQKYVSTADQPTISLQEAECHASDIINGFEKVLKETAVKSGISVTNLNFDPIKPQSAIVGQLRNGKFSEISKILYSSAKQACPECKQTKRFLGRLETCIEGFLDKKELSSIGQKLRIEEVKQIRKQELCSSANFITDNLTTVSLANTSRSESQLPEKTDDKPRTCLNDPTVNKQLQRSL</sequence>
<dbReference type="Proteomes" id="UP000827092">
    <property type="component" value="Unassembled WGS sequence"/>
</dbReference>
<organism evidence="2 3">
    <name type="scientific">Oedothorax gibbosus</name>
    <dbReference type="NCBI Taxonomy" id="931172"/>
    <lineage>
        <taxon>Eukaryota</taxon>
        <taxon>Metazoa</taxon>
        <taxon>Ecdysozoa</taxon>
        <taxon>Arthropoda</taxon>
        <taxon>Chelicerata</taxon>
        <taxon>Arachnida</taxon>
        <taxon>Araneae</taxon>
        <taxon>Araneomorphae</taxon>
        <taxon>Entelegynae</taxon>
        <taxon>Araneoidea</taxon>
        <taxon>Linyphiidae</taxon>
        <taxon>Erigoninae</taxon>
        <taxon>Oedothorax</taxon>
    </lineage>
</organism>